<dbReference type="InterPro" id="IPR015854">
    <property type="entry name" value="ABC_transpr_LolD-like"/>
</dbReference>
<evidence type="ECO:0000313" key="6">
    <source>
        <dbReference type="EMBL" id="BEQ15581.1"/>
    </source>
</evidence>
<dbReference type="Gene3D" id="3.40.50.300">
    <property type="entry name" value="P-loop containing nucleotide triphosphate hydrolases"/>
    <property type="match status" value="1"/>
</dbReference>
<dbReference type="GO" id="GO:0016887">
    <property type="term" value="F:ATP hydrolysis activity"/>
    <property type="evidence" value="ECO:0007669"/>
    <property type="project" value="InterPro"/>
</dbReference>
<dbReference type="PANTHER" id="PTHR24220:SF86">
    <property type="entry name" value="ABC TRANSPORTER ABCH.1"/>
    <property type="match status" value="1"/>
</dbReference>
<dbReference type="GO" id="GO:0005524">
    <property type="term" value="F:ATP binding"/>
    <property type="evidence" value="ECO:0007669"/>
    <property type="project" value="UniProtKB-KW"/>
</dbReference>
<evidence type="ECO:0000256" key="2">
    <source>
        <dbReference type="ARBA" id="ARBA00022741"/>
    </source>
</evidence>
<evidence type="ECO:0000259" key="5">
    <source>
        <dbReference type="PROSITE" id="PS50893"/>
    </source>
</evidence>
<dbReference type="InterPro" id="IPR003439">
    <property type="entry name" value="ABC_transporter-like_ATP-bd"/>
</dbReference>
<accession>A0AAU9ENZ1</accession>
<feature type="domain" description="ABC transporter" evidence="5">
    <location>
        <begin position="2"/>
        <end position="240"/>
    </location>
</feature>
<dbReference type="InterPro" id="IPR003593">
    <property type="entry name" value="AAA+_ATPase"/>
</dbReference>
<dbReference type="GO" id="GO:0005886">
    <property type="term" value="C:plasma membrane"/>
    <property type="evidence" value="ECO:0007669"/>
    <property type="project" value="TreeGrafter"/>
</dbReference>
<dbReference type="PANTHER" id="PTHR24220">
    <property type="entry name" value="IMPORT ATP-BINDING PROTEIN"/>
    <property type="match status" value="1"/>
</dbReference>
<dbReference type="Proteomes" id="UP001366166">
    <property type="component" value="Chromosome"/>
</dbReference>
<protein>
    <submittedName>
        <fullName evidence="6">Macrolide ABC transporter ATP-binding protein</fullName>
    </submittedName>
</protein>
<gene>
    <name evidence="6" type="ORF">FAK_26470</name>
</gene>
<dbReference type="InterPro" id="IPR017911">
    <property type="entry name" value="MacB-like_ATP-bd"/>
</dbReference>
<name>A0AAU9ENZ1_9BACT</name>
<dbReference type="SMART" id="SM00382">
    <property type="entry name" value="AAA"/>
    <property type="match status" value="1"/>
</dbReference>
<evidence type="ECO:0000256" key="4">
    <source>
        <dbReference type="ARBA" id="ARBA00038388"/>
    </source>
</evidence>
<dbReference type="SUPFAM" id="SSF52540">
    <property type="entry name" value="P-loop containing nucleoside triphosphate hydrolases"/>
    <property type="match status" value="1"/>
</dbReference>
<dbReference type="GO" id="GO:0022857">
    <property type="term" value="F:transmembrane transporter activity"/>
    <property type="evidence" value="ECO:0007669"/>
    <property type="project" value="TreeGrafter"/>
</dbReference>
<sequence length="242" mass="26208">MIKLKGITKTYYRGKVETPVLLGIDLHVRPGEFLAIMGPSGSGKSTLLHILGLLDRPSGGSYLLDGAEVSTLSDDELARLRNDKLGFVFQAFHLLPKSTALDNVLLPFTYAGHYPPDAREKARVALGRVGLEHRLHHRPGEMSGGECQRVAIARALVNDPEVIFADEPTGNLDQRSSLEIISILQGLHAEGRTIVLVTHDSAVGCMCNRLLRVVYGKVASDEAVAEPTMALQQLEVLKGAAK</sequence>
<dbReference type="KEGG" id="dmp:FAK_26470"/>
<evidence type="ECO:0000256" key="3">
    <source>
        <dbReference type="ARBA" id="ARBA00022840"/>
    </source>
</evidence>
<dbReference type="RefSeq" id="WP_338600169.1">
    <property type="nucleotide sequence ID" value="NZ_AP028679.1"/>
</dbReference>
<evidence type="ECO:0000313" key="7">
    <source>
        <dbReference type="Proteomes" id="UP001366166"/>
    </source>
</evidence>
<keyword evidence="7" id="KW-1185">Reference proteome</keyword>
<dbReference type="EMBL" id="AP028679">
    <property type="protein sequence ID" value="BEQ15581.1"/>
    <property type="molecule type" value="Genomic_DNA"/>
</dbReference>
<evidence type="ECO:0000256" key="1">
    <source>
        <dbReference type="ARBA" id="ARBA00022448"/>
    </source>
</evidence>
<dbReference type="PROSITE" id="PS50893">
    <property type="entry name" value="ABC_TRANSPORTER_2"/>
    <property type="match status" value="1"/>
</dbReference>
<dbReference type="InterPro" id="IPR017871">
    <property type="entry name" value="ABC_transporter-like_CS"/>
</dbReference>
<proteinExistence type="inferred from homology"/>
<dbReference type="Pfam" id="PF00005">
    <property type="entry name" value="ABC_tran"/>
    <property type="match status" value="1"/>
</dbReference>
<dbReference type="PROSITE" id="PS00211">
    <property type="entry name" value="ABC_TRANSPORTER_1"/>
    <property type="match status" value="1"/>
</dbReference>
<keyword evidence="2" id="KW-0547">Nucleotide-binding</keyword>
<reference evidence="7" key="1">
    <citation type="journal article" date="2023" name="Arch. Microbiol.">
        <title>Desulfoferula mesophilus gen. nov. sp. nov., a mesophilic sulfate-reducing bacterium isolated from a brackish lake sediment.</title>
        <authorList>
            <person name="Watanabe T."/>
            <person name="Yabe T."/>
            <person name="Tsuji J.M."/>
            <person name="Fukui M."/>
        </authorList>
    </citation>
    <scope>NUCLEOTIDE SEQUENCE [LARGE SCALE GENOMIC DNA]</scope>
    <source>
        <strain evidence="7">12FAK</strain>
    </source>
</reference>
<dbReference type="CDD" id="cd03255">
    <property type="entry name" value="ABC_MJ0796_LolCDE_FtsE"/>
    <property type="match status" value="1"/>
</dbReference>
<keyword evidence="1" id="KW-0813">Transport</keyword>
<keyword evidence="3 6" id="KW-0067">ATP-binding</keyword>
<dbReference type="FunFam" id="3.40.50.300:FF:000032">
    <property type="entry name" value="Export ABC transporter ATP-binding protein"/>
    <property type="match status" value="1"/>
</dbReference>
<organism evidence="6 7">
    <name type="scientific">Desulfoferula mesophila</name>
    <dbReference type="NCBI Taxonomy" id="3058419"/>
    <lineage>
        <taxon>Bacteria</taxon>
        <taxon>Pseudomonadati</taxon>
        <taxon>Thermodesulfobacteriota</taxon>
        <taxon>Desulfarculia</taxon>
        <taxon>Desulfarculales</taxon>
        <taxon>Desulfarculaceae</taxon>
        <taxon>Desulfoferula</taxon>
    </lineage>
</organism>
<comment type="similarity">
    <text evidence="4">Belongs to the ABC transporter superfamily. Macrolide exporter (TC 3.A.1.122) family.</text>
</comment>
<dbReference type="AlphaFoldDB" id="A0AAU9ENZ1"/>
<dbReference type="GO" id="GO:0098796">
    <property type="term" value="C:membrane protein complex"/>
    <property type="evidence" value="ECO:0007669"/>
    <property type="project" value="UniProtKB-ARBA"/>
</dbReference>
<dbReference type="InterPro" id="IPR027417">
    <property type="entry name" value="P-loop_NTPase"/>
</dbReference>